<name>A0A9P5X3M3_9AGAR</name>
<evidence type="ECO:0000259" key="1">
    <source>
        <dbReference type="Pfam" id="PF01926"/>
    </source>
</evidence>
<dbReference type="EMBL" id="MU151568">
    <property type="protein sequence ID" value="KAF9442781.1"/>
    <property type="molecule type" value="Genomic_DNA"/>
</dbReference>
<protein>
    <recommendedName>
        <fullName evidence="1">G domain-containing protein</fullName>
    </recommendedName>
</protein>
<comment type="caution">
    <text evidence="2">The sequence shown here is derived from an EMBL/GenBank/DDBJ whole genome shotgun (WGS) entry which is preliminary data.</text>
</comment>
<keyword evidence="3" id="KW-1185">Reference proteome</keyword>
<dbReference type="Proteomes" id="UP000807342">
    <property type="component" value="Unassembled WGS sequence"/>
</dbReference>
<dbReference type="SUPFAM" id="SSF52540">
    <property type="entry name" value="P-loop containing nucleoside triphosphate hydrolases"/>
    <property type="match status" value="1"/>
</dbReference>
<evidence type="ECO:0000313" key="3">
    <source>
        <dbReference type="Proteomes" id="UP000807342"/>
    </source>
</evidence>
<gene>
    <name evidence="2" type="ORF">P691DRAFT_680809</name>
</gene>
<accession>A0A9P5X3M3</accession>
<dbReference type="InterPro" id="IPR027417">
    <property type="entry name" value="P-loop_NTPase"/>
</dbReference>
<reference evidence="2" key="1">
    <citation type="submission" date="2020-11" db="EMBL/GenBank/DDBJ databases">
        <authorList>
            <consortium name="DOE Joint Genome Institute"/>
            <person name="Ahrendt S."/>
            <person name="Riley R."/>
            <person name="Andreopoulos W."/>
            <person name="Labutti K."/>
            <person name="Pangilinan J."/>
            <person name="Ruiz-Duenas F.J."/>
            <person name="Barrasa J.M."/>
            <person name="Sanchez-Garcia M."/>
            <person name="Camarero S."/>
            <person name="Miyauchi S."/>
            <person name="Serrano A."/>
            <person name="Linde D."/>
            <person name="Babiker R."/>
            <person name="Drula E."/>
            <person name="Ayuso-Fernandez I."/>
            <person name="Pacheco R."/>
            <person name="Padilla G."/>
            <person name="Ferreira P."/>
            <person name="Barriuso J."/>
            <person name="Kellner H."/>
            <person name="Castanera R."/>
            <person name="Alfaro M."/>
            <person name="Ramirez L."/>
            <person name="Pisabarro A.G."/>
            <person name="Kuo A."/>
            <person name="Tritt A."/>
            <person name="Lipzen A."/>
            <person name="He G."/>
            <person name="Yan M."/>
            <person name="Ng V."/>
            <person name="Cullen D."/>
            <person name="Martin F."/>
            <person name="Rosso M.-N."/>
            <person name="Henrissat B."/>
            <person name="Hibbett D."/>
            <person name="Martinez A.T."/>
            <person name="Grigoriev I.V."/>
        </authorList>
    </citation>
    <scope>NUCLEOTIDE SEQUENCE</scope>
    <source>
        <strain evidence="2">MF-IS2</strain>
    </source>
</reference>
<dbReference type="OrthoDB" id="8954335at2759"/>
<dbReference type="AlphaFoldDB" id="A0A9P5X3M3"/>
<sequence length="257" mass="28665">MARRNVVIFGASGCGKSSIVNMLSDGYVADTAEDAEGRTFQSRNFNVNVLGQPMTLWDTVGFDEGEAGTVPNIDAIVQLYALIRQLSDGVSLLMFVMRAPRIRDSVPRNWKLFREIVCQSKVPTVIVITGLELVANRNRWWWDNQERFQDDGIFPAGHACITATRGRQLAGGAGHLFDQAYRQSTRDVRELIRSTALHRPWQVPAAEWFKNTFIAVLARRIFGMNIAGGALKKLVSDCNMSKSDAMELAKRMRDAGV</sequence>
<dbReference type="Gene3D" id="3.40.50.300">
    <property type="entry name" value="P-loop containing nucleotide triphosphate hydrolases"/>
    <property type="match status" value="1"/>
</dbReference>
<evidence type="ECO:0000313" key="2">
    <source>
        <dbReference type="EMBL" id="KAF9442781.1"/>
    </source>
</evidence>
<dbReference type="InterPro" id="IPR006073">
    <property type="entry name" value="GTP-bd"/>
</dbReference>
<proteinExistence type="predicted"/>
<dbReference type="Pfam" id="PF01926">
    <property type="entry name" value="MMR_HSR1"/>
    <property type="match status" value="1"/>
</dbReference>
<dbReference type="CDD" id="cd00882">
    <property type="entry name" value="Ras_like_GTPase"/>
    <property type="match status" value="1"/>
</dbReference>
<feature type="domain" description="G" evidence="1">
    <location>
        <begin position="5"/>
        <end position="127"/>
    </location>
</feature>
<dbReference type="GO" id="GO:0005525">
    <property type="term" value="F:GTP binding"/>
    <property type="evidence" value="ECO:0007669"/>
    <property type="project" value="InterPro"/>
</dbReference>
<organism evidence="2 3">
    <name type="scientific">Macrolepiota fuliginosa MF-IS2</name>
    <dbReference type="NCBI Taxonomy" id="1400762"/>
    <lineage>
        <taxon>Eukaryota</taxon>
        <taxon>Fungi</taxon>
        <taxon>Dikarya</taxon>
        <taxon>Basidiomycota</taxon>
        <taxon>Agaricomycotina</taxon>
        <taxon>Agaricomycetes</taxon>
        <taxon>Agaricomycetidae</taxon>
        <taxon>Agaricales</taxon>
        <taxon>Agaricineae</taxon>
        <taxon>Agaricaceae</taxon>
        <taxon>Macrolepiota</taxon>
    </lineage>
</organism>